<feature type="transmembrane region" description="Helical" evidence="1">
    <location>
        <begin position="12"/>
        <end position="30"/>
    </location>
</feature>
<dbReference type="Gene3D" id="1.10.3730.20">
    <property type="match status" value="1"/>
</dbReference>
<dbReference type="Proteomes" id="UP000177088">
    <property type="component" value="Unassembled WGS sequence"/>
</dbReference>
<protein>
    <recommendedName>
        <fullName evidence="4">EamA domain-containing protein</fullName>
    </recommendedName>
</protein>
<comment type="caution">
    <text evidence="2">The sequence shown here is derived from an EMBL/GenBank/DDBJ whole genome shotgun (WGS) entry which is preliminary data.</text>
</comment>
<evidence type="ECO:0000256" key="1">
    <source>
        <dbReference type="SAM" id="Phobius"/>
    </source>
</evidence>
<name>A0A1F7U8A8_9BACT</name>
<accession>A0A1F7U8A8</accession>
<keyword evidence="1" id="KW-0472">Membrane</keyword>
<evidence type="ECO:0000313" key="2">
    <source>
        <dbReference type="EMBL" id="OGL74486.1"/>
    </source>
</evidence>
<feature type="transmembrane region" description="Helical" evidence="1">
    <location>
        <begin position="96"/>
        <end position="112"/>
    </location>
</feature>
<dbReference type="AlphaFoldDB" id="A0A1F7U8A8"/>
<evidence type="ECO:0008006" key="4">
    <source>
        <dbReference type="Google" id="ProtNLM"/>
    </source>
</evidence>
<gene>
    <name evidence="2" type="ORF">A3C96_00520</name>
</gene>
<keyword evidence="1" id="KW-0812">Transmembrane</keyword>
<reference evidence="2 3" key="1">
    <citation type="journal article" date="2016" name="Nat. Commun.">
        <title>Thousands of microbial genomes shed light on interconnected biogeochemical processes in an aquifer system.</title>
        <authorList>
            <person name="Anantharaman K."/>
            <person name="Brown C.T."/>
            <person name="Hug L.A."/>
            <person name="Sharon I."/>
            <person name="Castelle C.J."/>
            <person name="Probst A.J."/>
            <person name="Thomas B.C."/>
            <person name="Singh A."/>
            <person name="Wilkins M.J."/>
            <person name="Karaoz U."/>
            <person name="Brodie E.L."/>
            <person name="Williams K.H."/>
            <person name="Hubbard S.S."/>
            <person name="Banfield J.F."/>
        </authorList>
    </citation>
    <scope>NUCLEOTIDE SEQUENCE [LARGE SCALE GENOMIC DNA]</scope>
</reference>
<organism evidence="2 3">
    <name type="scientific">Candidatus Uhrbacteria bacterium RIFCSPHIGHO2_02_FULL_60_10</name>
    <dbReference type="NCBI Taxonomy" id="1802392"/>
    <lineage>
        <taxon>Bacteria</taxon>
        <taxon>Candidatus Uhriibacteriota</taxon>
    </lineage>
</organism>
<evidence type="ECO:0000313" key="3">
    <source>
        <dbReference type="Proteomes" id="UP000177088"/>
    </source>
</evidence>
<dbReference type="EMBL" id="MGEA01000022">
    <property type="protein sequence ID" value="OGL74486.1"/>
    <property type="molecule type" value="Genomic_DNA"/>
</dbReference>
<dbReference type="InterPro" id="IPR037185">
    <property type="entry name" value="EmrE-like"/>
</dbReference>
<sequence length="113" mass="12118">MSNIVSLIQKVPVPVLIAFSASSVIIGDLLAKYWSTSFRTPLFVGAILAYMMSGVFYIPTLLTKGLVVTSLAWSLLSIIGFMFIGLVVFRESLTTTQIIGAALGVVSLVFLSL</sequence>
<keyword evidence="1" id="KW-1133">Transmembrane helix</keyword>
<dbReference type="SUPFAM" id="SSF103481">
    <property type="entry name" value="Multidrug resistance efflux transporter EmrE"/>
    <property type="match status" value="1"/>
</dbReference>
<proteinExistence type="predicted"/>
<feature type="transmembrane region" description="Helical" evidence="1">
    <location>
        <begin position="71"/>
        <end position="89"/>
    </location>
</feature>
<feature type="transmembrane region" description="Helical" evidence="1">
    <location>
        <begin position="42"/>
        <end position="59"/>
    </location>
</feature>